<accession>A0A853CZC6</accession>
<protein>
    <submittedName>
        <fullName evidence="1">Chloramphenicol 3-O-phosphotransferase</fullName>
    </submittedName>
</protein>
<gene>
    <name evidence="1" type="ORF">HNR13_002811</name>
</gene>
<dbReference type="Pfam" id="PF13238">
    <property type="entry name" value="AAA_18"/>
    <property type="match status" value="1"/>
</dbReference>
<evidence type="ECO:0000313" key="2">
    <source>
        <dbReference type="Proteomes" id="UP000578352"/>
    </source>
</evidence>
<dbReference type="GO" id="GO:0016740">
    <property type="term" value="F:transferase activity"/>
    <property type="evidence" value="ECO:0007669"/>
    <property type="project" value="UniProtKB-KW"/>
</dbReference>
<keyword evidence="1" id="KW-0808">Transferase</keyword>
<dbReference type="SUPFAM" id="SSF52540">
    <property type="entry name" value="P-loop containing nucleoside triphosphate hydrolases"/>
    <property type="match status" value="1"/>
</dbReference>
<sequence>MQTVFLNGTVGVGKSTVAEAMSAAEASPHAVLDLDAIRSFRPAPDGDPFNVSLELRNLAALAANYREAGAQRLILAGVIERRDFLPRYEDAVGGRLRVVRLVASPEVIAERLRARHADDPAGLAWHLERAGQLSTILDTLALGESVEAGDAGPSVVAARVAERTWG</sequence>
<dbReference type="InterPro" id="IPR027417">
    <property type="entry name" value="P-loop_NTPase"/>
</dbReference>
<evidence type="ECO:0000313" key="1">
    <source>
        <dbReference type="EMBL" id="NYJ24524.1"/>
    </source>
</evidence>
<comment type="caution">
    <text evidence="1">The sequence shown here is derived from an EMBL/GenBank/DDBJ whole genome shotgun (WGS) entry which is preliminary data.</text>
</comment>
<reference evidence="1 2" key="1">
    <citation type="submission" date="2020-07" db="EMBL/GenBank/DDBJ databases">
        <title>Sequencing the genomes of 1000 actinobacteria strains.</title>
        <authorList>
            <person name="Klenk H.-P."/>
        </authorList>
    </citation>
    <scope>NUCLEOTIDE SEQUENCE [LARGE SCALE GENOMIC DNA]</scope>
    <source>
        <strain evidence="1 2">DSM 15165</strain>
    </source>
</reference>
<name>A0A853CZC6_9MICO</name>
<organism evidence="1 2">
    <name type="scientific">Leifsonia shinshuensis</name>
    <dbReference type="NCBI Taxonomy" id="150026"/>
    <lineage>
        <taxon>Bacteria</taxon>
        <taxon>Bacillati</taxon>
        <taxon>Actinomycetota</taxon>
        <taxon>Actinomycetes</taxon>
        <taxon>Micrococcales</taxon>
        <taxon>Microbacteriaceae</taxon>
        <taxon>Leifsonia</taxon>
    </lineage>
</organism>
<dbReference type="Proteomes" id="UP000578352">
    <property type="component" value="Unassembled WGS sequence"/>
</dbReference>
<proteinExistence type="predicted"/>
<dbReference type="RefSeq" id="WP_179606713.1">
    <property type="nucleotide sequence ID" value="NZ_BAABEH010000001.1"/>
</dbReference>
<dbReference type="EMBL" id="JACCFL010000001">
    <property type="protein sequence ID" value="NYJ24524.1"/>
    <property type="molecule type" value="Genomic_DNA"/>
</dbReference>
<dbReference type="AlphaFoldDB" id="A0A853CZC6"/>
<dbReference type="Gene3D" id="3.40.50.300">
    <property type="entry name" value="P-loop containing nucleotide triphosphate hydrolases"/>
    <property type="match status" value="1"/>
</dbReference>